<dbReference type="InterPro" id="IPR052913">
    <property type="entry name" value="Glycopeptide_resist_protein"/>
</dbReference>
<keyword evidence="1" id="KW-0812">Transmembrane</keyword>
<protein>
    <submittedName>
        <fullName evidence="3">VanW family protein</fullName>
    </submittedName>
</protein>
<dbReference type="PATRIC" id="fig|1619041.3.peg.589"/>
<comment type="caution">
    <text evidence="3">The sequence shown here is derived from an EMBL/GenBank/DDBJ whole genome shotgun (WGS) entry which is preliminary data.</text>
</comment>
<dbReference type="InterPro" id="IPR022029">
    <property type="entry name" value="YoaR-like_PG-bd"/>
</dbReference>
<accession>A0A0G1QE57</accession>
<dbReference type="PANTHER" id="PTHR35788">
    <property type="entry name" value="EXPORTED PROTEIN-RELATED"/>
    <property type="match status" value="1"/>
</dbReference>
<evidence type="ECO:0000313" key="4">
    <source>
        <dbReference type="Proteomes" id="UP000033999"/>
    </source>
</evidence>
<gene>
    <name evidence="3" type="ORF">UX10_C0018G0006</name>
</gene>
<dbReference type="EMBL" id="LCKX01000018">
    <property type="protein sequence ID" value="KKU06935.1"/>
    <property type="molecule type" value="Genomic_DNA"/>
</dbReference>
<dbReference type="Pfam" id="PF12229">
    <property type="entry name" value="PG_binding_4"/>
    <property type="match status" value="1"/>
</dbReference>
<reference evidence="3 4" key="1">
    <citation type="journal article" date="2015" name="Nature">
        <title>rRNA introns, odd ribosomes, and small enigmatic genomes across a large radiation of phyla.</title>
        <authorList>
            <person name="Brown C.T."/>
            <person name="Hug L.A."/>
            <person name="Thomas B.C."/>
            <person name="Sharon I."/>
            <person name="Castelle C.J."/>
            <person name="Singh A."/>
            <person name="Wilkins M.J."/>
            <person name="Williams K.H."/>
            <person name="Banfield J.F."/>
        </authorList>
    </citation>
    <scope>NUCLEOTIDE SEQUENCE [LARGE SCALE GENOMIC DNA]</scope>
</reference>
<dbReference type="Pfam" id="PF04294">
    <property type="entry name" value="VanW"/>
    <property type="match status" value="1"/>
</dbReference>
<evidence type="ECO:0000313" key="3">
    <source>
        <dbReference type="EMBL" id="KKU06935.1"/>
    </source>
</evidence>
<feature type="transmembrane region" description="Helical" evidence="1">
    <location>
        <begin position="17"/>
        <end position="39"/>
    </location>
</feature>
<dbReference type="InterPro" id="IPR007391">
    <property type="entry name" value="Vancomycin_resist_VanW"/>
</dbReference>
<dbReference type="PANTHER" id="PTHR35788:SF1">
    <property type="entry name" value="EXPORTED PROTEIN"/>
    <property type="match status" value="1"/>
</dbReference>
<keyword evidence="1" id="KW-0472">Membrane</keyword>
<dbReference type="Proteomes" id="UP000033999">
    <property type="component" value="Unassembled WGS sequence"/>
</dbReference>
<proteinExistence type="predicted"/>
<evidence type="ECO:0000256" key="1">
    <source>
        <dbReference type="SAM" id="Phobius"/>
    </source>
</evidence>
<dbReference type="AlphaFoldDB" id="A0A0G1QE57"/>
<name>A0A0G1QE57_9BACT</name>
<sequence>MVDRAELIDRLKRLKKIVWGALALVFLFGFALGGVVAFLTKTPEGTIARGVSIGPFDVGGLSPDQAAQLLSTQTAAMEDRGIVFRFDDASIELASSIDSATNSELAVTIFKYAPEKALDAATSFGHAGTWGVKAWQRIAARLVGKSIPLEVKVDSARVQEFLRSHFGKFETPFQETSIDVSIDGAKIPHVKINPGKPGVMFVYETVTSVFANHLAKFDYSPTILKLETVSPKITPRQAQEVTPSILALFESGDITLRYGDSTFVVKPSEYAGWFGIALNNGKVIPLLRQEQARATLAHFIATFEQPVQESRFKKEGDRVVEFQTPREGRTIDMQETLLRIEKALFTQSERNIDVATVVQKPIIDASHTDNLGIKELLGKAMTRFMGSPKNRRTNIAVGAASLNGLLIAPGEEFSVVKALGTIDKTTGYLPELVIKENKTTPEFGGGLCQVSTTVFRAVLDAVLPVTERSSHAYRVSYYEPAGKDATIYSPKPDFKFLNDTAHYILIQTRVEGDAITVEFWGTKDGRTAWQSDSQIYNMVPPPPSKLIETTNIPVGVKKCTEKAHSGADAIFTYSITYSDGRVNKRQFFSRYKPWGEVCLVGIEKQKDPAFDELKGP</sequence>
<evidence type="ECO:0000259" key="2">
    <source>
        <dbReference type="Pfam" id="PF12229"/>
    </source>
</evidence>
<keyword evidence="1" id="KW-1133">Transmembrane helix</keyword>
<organism evidence="3 4">
    <name type="scientific">Candidatus Magasanikbacteria bacterium GW2011_GWA2_45_39</name>
    <dbReference type="NCBI Taxonomy" id="1619041"/>
    <lineage>
        <taxon>Bacteria</taxon>
        <taxon>Candidatus Magasanikiibacteriota</taxon>
    </lineage>
</organism>
<feature type="domain" description="YoaR-like putative peptidoglycan binding" evidence="2">
    <location>
        <begin position="111"/>
        <end position="186"/>
    </location>
</feature>